<dbReference type="SFLD" id="SFLDS00019">
    <property type="entry name" value="Glutathione_Transferase_(cytos"/>
    <property type="match status" value="1"/>
</dbReference>
<dbReference type="GO" id="GO:0004364">
    <property type="term" value="F:glutathione transferase activity"/>
    <property type="evidence" value="ECO:0007669"/>
    <property type="project" value="InterPro"/>
</dbReference>
<evidence type="ECO:0000313" key="5">
    <source>
        <dbReference type="EMBL" id="EPX72094.1"/>
    </source>
</evidence>
<dbReference type="SUPFAM" id="SSF52833">
    <property type="entry name" value="Thioredoxin-like"/>
    <property type="match status" value="1"/>
</dbReference>
<feature type="binding site" evidence="2">
    <location>
        <begin position="145"/>
        <end position="148"/>
    </location>
    <ligand>
        <name>glutathione</name>
        <dbReference type="ChEBI" id="CHEBI:57925"/>
    </ligand>
</feature>
<dbReference type="AlphaFoldDB" id="S9RDH1"/>
<dbReference type="PIRSF" id="PIRSF015753">
    <property type="entry name" value="GST"/>
    <property type="match status" value="1"/>
</dbReference>
<feature type="active site" description="Nucleophile" evidence="1">
    <location>
        <position position="79"/>
    </location>
</feature>
<feature type="active site" description="Proton donor/acceptor" evidence="1">
    <location>
        <position position="214"/>
    </location>
</feature>
<dbReference type="eggNOG" id="KOG2903">
    <property type="taxonomic scope" value="Eukaryota"/>
</dbReference>
<dbReference type="SFLD" id="SFLDG01148">
    <property type="entry name" value="Xi_(cytGST)"/>
    <property type="match status" value="1"/>
</dbReference>
<dbReference type="PANTHER" id="PTHR32419">
    <property type="entry name" value="GLUTATHIONYL-HYDROQUINONE REDUCTASE"/>
    <property type="match status" value="1"/>
</dbReference>
<dbReference type="InterPro" id="IPR040079">
    <property type="entry name" value="Glutathione_S-Trfase"/>
</dbReference>
<evidence type="ECO:0000256" key="3">
    <source>
        <dbReference type="PIRSR" id="PIRSR015753-3"/>
    </source>
</evidence>
<dbReference type="InterPro" id="IPR010987">
    <property type="entry name" value="Glutathione-S-Trfase_C-like"/>
</dbReference>
<sequence>MLRRFGVCKFIPPSTNYLGTRKYLNTATKMSSGGKITDWASADGEFRRQTSSFRETISKDHSIFRPEIGRYHLYVSLACPWAHRTLIVRKLKGLEEVLPVHVVGWLMGPNGWDFNKEHGSTGDPVYQSPLLRNLYYRAEPNYNMRFTVPVVWDTKHHTIVNNESAEIIRTLNYEMNDLIQDPKKKELDLYPKELRSEIDKWNDYFYDTLNNGVYKSGFATTAEAYEKNVKIVFEALGKLEEFLKKSGGPYFFGDRLTETDIRLYTTVVRFDAVYVQHFKCNLGTIRHDYPHVNKWLRNLYWRHPAFYETTDFDHIKFHYTKSHSQINPLGITPLGPVPPIEPL</sequence>
<evidence type="ECO:0000259" key="4">
    <source>
        <dbReference type="PROSITE" id="PS50405"/>
    </source>
</evidence>
<dbReference type="HOGENOM" id="CLU_037263_0_1_1"/>
<feature type="domain" description="GST C-terminal" evidence="4">
    <location>
        <begin position="191"/>
        <end position="322"/>
    </location>
</feature>
<feature type="site" description="Lowers pKa of active site Cys" evidence="3">
    <location>
        <position position="319"/>
    </location>
</feature>
<dbReference type="Gene3D" id="1.20.1050.10">
    <property type="match status" value="1"/>
</dbReference>
<name>S9RDH1_SCHOY</name>
<organism evidence="5 6">
    <name type="scientific">Schizosaccharomyces octosporus (strain yFS286)</name>
    <name type="common">Fission yeast</name>
    <name type="synonym">Octosporomyces octosporus</name>
    <dbReference type="NCBI Taxonomy" id="483514"/>
    <lineage>
        <taxon>Eukaryota</taxon>
        <taxon>Fungi</taxon>
        <taxon>Dikarya</taxon>
        <taxon>Ascomycota</taxon>
        <taxon>Taphrinomycotina</taxon>
        <taxon>Schizosaccharomycetes</taxon>
        <taxon>Schizosaccharomycetales</taxon>
        <taxon>Schizosaccharomycetaceae</taxon>
        <taxon>Schizosaccharomyces</taxon>
    </lineage>
</organism>
<dbReference type="InterPro" id="IPR036249">
    <property type="entry name" value="Thioredoxin-like_sf"/>
</dbReference>
<proteinExistence type="predicted"/>
<feature type="binding site" evidence="2">
    <location>
        <begin position="163"/>
        <end position="164"/>
    </location>
    <ligand>
        <name>glutathione</name>
        <dbReference type="ChEBI" id="CHEBI:57925"/>
    </ligand>
</feature>
<dbReference type="RefSeq" id="XP_013019389.1">
    <property type="nucleotide sequence ID" value="XM_013163935.1"/>
</dbReference>
<gene>
    <name evidence="5" type="ORF">SOCG_04027</name>
</gene>
<dbReference type="Pfam" id="PF13409">
    <property type="entry name" value="GST_N_2"/>
    <property type="match status" value="1"/>
</dbReference>
<protein>
    <submittedName>
        <fullName evidence="5">Glutathione S-transferase Gst3</fullName>
    </submittedName>
</protein>
<feature type="site" description="Lowers pKa of active site Cys" evidence="3">
    <location>
        <position position="274"/>
    </location>
</feature>
<dbReference type="Pfam" id="PF13410">
    <property type="entry name" value="GST_C_2"/>
    <property type="match status" value="1"/>
</dbReference>
<dbReference type="Gene3D" id="3.40.30.10">
    <property type="entry name" value="Glutaredoxin"/>
    <property type="match status" value="1"/>
</dbReference>
<evidence type="ECO:0000256" key="1">
    <source>
        <dbReference type="PIRSR" id="PIRSR015753-1"/>
    </source>
</evidence>
<dbReference type="SFLD" id="SFLDG01206">
    <property type="entry name" value="Xi.1"/>
    <property type="match status" value="1"/>
</dbReference>
<dbReference type="PROSITE" id="PS50405">
    <property type="entry name" value="GST_CTER"/>
    <property type="match status" value="1"/>
</dbReference>
<dbReference type="InterPro" id="IPR036282">
    <property type="entry name" value="Glutathione-S-Trfase_C_sf"/>
</dbReference>
<dbReference type="InterPro" id="IPR004045">
    <property type="entry name" value="Glutathione_S-Trfase_N"/>
</dbReference>
<dbReference type="OMA" id="WANSEDG"/>
<reference evidence="5 6" key="1">
    <citation type="journal article" date="2011" name="Science">
        <title>Comparative functional genomics of the fission yeasts.</title>
        <authorList>
            <person name="Rhind N."/>
            <person name="Chen Z."/>
            <person name="Yassour M."/>
            <person name="Thompson D.A."/>
            <person name="Haas B.J."/>
            <person name="Habib N."/>
            <person name="Wapinski I."/>
            <person name="Roy S."/>
            <person name="Lin M.F."/>
            <person name="Heiman D.I."/>
            <person name="Young S.K."/>
            <person name="Furuya K."/>
            <person name="Guo Y."/>
            <person name="Pidoux A."/>
            <person name="Chen H.M."/>
            <person name="Robbertse B."/>
            <person name="Goldberg J.M."/>
            <person name="Aoki K."/>
            <person name="Bayne E.H."/>
            <person name="Berlin A.M."/>
            <person name="Desjardins C.A."/>
            <person name="Dobbs E."/>
            <person name="Dukaj L."/>
            <person name="Fan L."/>
            <person name="FitzGerald M.G."/>
            <person name="French C."/>
            <person name="Gujja S."/>
            <person name="Hansen K."/>
            <person name="Keifenheim D."/>
            <person name="Levin J.Z."/>
            <person name="Mosher R.A."/>
            <person name="Mueller C.A."/>
            <person name="Pfiffner J."/>
            <person name="Priest M."/>
            <person name="Russ C."/>
            <person name="Smialowska A."/>
            <person name="Swoboda P."/>
            <person name="Sykes S.M."/>
            <person name="Vaughn M."/>
            <person name="Vengrova S."/>
            <person name="Yoder R."/>
            <person name="Zeng Q."/>
            <person name="Allshire R."/>
            <person name="Baulcombe D."/>
            <person name="Birren B.W."/>
            <person name="Brown W."/>
            <person name="Ekwall K."/>
            <person name="Kellis M."/>
            <person name="Leatherwood J."/>
            <person name="Levin H."/>
            <person name="Margalit H."/>
            <person name="Martienssen R."/>
            <person name="Nieduszynski C.A."/>
            <person name="Spatafora J.W."/>
            <person name="Friedman N."/>
            <person name="Dalgaard J.Z."/>
            <person name="Baumann P."/>
            <person name="Niki H."/>
            <person name="Regev A."/>
            <person name="Nusbaum C."/>
        </authorList>
    </citation>
    <scope>NUCLEOTIDE SEQUENCE [LARGE SCALE GENOMIC DNA]</scope>
    <source>
        <strain evidence="6">yFS286</strain>
    </source>
</reference>
<evidence type="ECO:0000256" key="2">
    <source>
        <dbReference type="PIRSR" id="PIRSR015753-2"/>
    </source>
</evidence>
<dbReference type="VEuPathDB" id="FungiDB:SOCG_04027"/>
<dbReference type="GO" id="GO:0005737">
    <property type="term" value="C:cytoplasm"/>
    <property type="evidence" value="ECO:0007669"/>
    <property type="project" value="TreeGrafter"/>
</dbReference>
<dbReference type="SUPFAM" id="SSF47616">
    <property type="entry name" value="GST C-terminal domain-like"/>
    <property type="match status" value="1"/>
</dbReference>
<keyword evidence="6" id="KW-1185">Reference proteome</keyword>
<dbReference type="InterPro" id="IPR047047">
    <property type="entry name" value="GST_Omega-like_C"/>
</dbReference>
<dbReference type="PANTHER" id="PTHR32419:SF6">
    <property type="entry name" value="GLUTATHIONE S-TRANSFERASE OMEGA-LIKE 1-RELATED"/>
    <property type="match status" value="1"/>
</dbReference>
<dbReference type="OrthoDB" id="2309723at2759"/>
<dbReference type="InterPro" id="IPR016639">
    <property type="entry name" value="GST_Omega/GSH"/>
</dbReference>
<accession>S9RDH1</accession>
<dbReference type="CDD" id="cd03190">
    <property type="entry name" value="GST_C_Omega_like"/>
    <property type="match status" value="1"/>
</dbReference>
<feature type="binding site" evidence="2">
    <location>
        <position position="112"/>
    </location>
    <ligand>
        <name>glutathione</name>
        <dbReference type="ChEBI" id="CHEBI:57925"/>
    </ligand>
</feature>
<dbReference type="GeneID" id="25032993"/>
<evidence type="ECO:0000313" key="6">
    <source>
        <dbReference type="Proteomes" id="UP000016088"/>
    </source>
</evidence>
<dbReference type="EMBL" id="KE503207">
    <property type="protein sequence ID" value="EPX72094.1"/>
    <property type="molecule type" value="Genomic_DNA"/>
</dbReference>
<dbReference type="Proteomes" id="UP000016088">
    <property type="component" value="Unassembled WGS sequence"/>
</dbReference>